<evidence type="ECO:0008006" key="4">
    <source>
        <dbReference type="Google" id="ProtNLM"/>
    </source>
</evidence>
<accession>A0A497F058</accession>
<evidence type="ECO:0000256" key="1">
    <source>
        <dbReference type="ARBA" id="ARBA00022967"/>
    </source>
</evidence>
<dbReference type="AlphaFoldDB" id="A0A497F058"/>
<sequence length="236" mass="26471">MVLKAVVFDGAGTLWKLTGFVYDGEKVAMFQEETLADFTKMDKVALVNVEEDLHVVYYRGFDGKEEVLKKLIKASLSLEDVSPILDKYLRGEDVCTSIVLNGEKTICWLRLRASLYPEAKDAVKELRNLGIDIFIASGNCEKLCLKLAQDLSVPAMFVKPNASPEGKQDFVKLLDGFYGVVFMVGDNENDALAFEAADVSILVDRTSKRRARKDLIENVDYVVNNLREVVDIVKEF</sequence>
<evidence type="ECO:0000313" key="2">
    <source>
        <dbReference type="EMBL" id="RLE52699.1"/>
    </source>
</evidence>
<proteinExistence type="predicted"/>
<dbReference type="PANTHER" id="PTHR43520:SF8">
    <property type="entry name" value="P-TYPE CU(+) TRANSPORTER"/>
    <property type="match status" value="1"/>
</dbReference>
<dbReference type="Proteomes" id="UP000272051">
    <property type="component" value="Unassembled WGS sequence"/>
</dbReference>
<dbReference type="PANTHER" id="PTHR43520">
    <property type="entry name" value="ATP7, ISOFORM B"/>
    <property type="match status" value="1"/>
</dbReference>
<dbReference type="GO" id="GO:0043682">
    <property type="term" value="F:P-type divalent copper transporter activity"/>
    <property type="evidence" value="ECO:0007669"/>
    <property type="project" value="TreeGrafter"/>
</dbReference>
<dbReference type="InterPro" id="IPR036412">
    <property type="entry name" value="HAD-like_sf"/>
</dbReference>
<dbReference type="InterPro" id="IPR023214">
    <property type="entry name" value="HAD_sf"/>
</dbReference>
<dbReference type="Gene3D" id="3.40.50.1000">
    <property type="entry name" value="HAD superfamily/HAD-like"/>
    <property type="match status" value="1"/>
</dbReference>
<dbReference type="EMBL" id="QMQX01000040">
    <property type="protein sequence ID" value="RLE52699.1"/>
    <property type="molecule type" value="Genomic_DNA"/>
</dbReference>
<dbReference type="SUPFAM" id="SSF56784">
    <property type="entry name" value="HAD-like"/>
    <property type="match status" value="1"/>
</dbReference>
<comment type="caution">
    <text evidence="2">The sequence shown here is derived from an EMBL/GenBank/DDBJ whole genome shotgun (WGS) entry which is preliminary data.</text>
</comment>
<keyword evidence="1" id="KW-1278">Translocase</keyword>
<gene>
    <name evidence="2" type="ORF">DRJ33_03080</name>
</gene>
<name>A0A497F058_9CREN</name>
<reference evidence="2 3" key="1">
    <citation type="submission" date="2018-06" db="EMBL/GenBank/DDBJ databases">
        <title>Extensive metabolic versatility and redundancy in microbially diverse, dynamic hydrothermal sediments.</title>
        <authorList>
            <person name="Dombrowski N."/>
            <person name="Teske A."/>
            <person name="Baker B.J."/>
        </authorList>
    </citation>
    <scope>NUCLEOTIDE SEQUENCE [LARGE SCALE GENOMIC DNA]</scope>
    <source>
        <strain evidence="2">B34_G17</strain>
    </source>
</reference>
<dbReference type="Pfam" id="PF00702">
    <property type="entry name" value="Hydrolase"/>
    <property type="match status" value="1"/>
</dbReference>
<protein>
    <recommendedName>
        <fullName evidence="4">HAD family hydrolase</fullName>
    </recommendedName>
</protein>
<organism evidence="2 3">
    <name type="scientific">Thermoproteota archaeon</name>
    <dbReference type="NCBI Taxonomy" id="2056631"/>
    <lineage>
        <taxon>Archaea</taxon>
        <taxon>Thermoproteota</taxon>
    </lineage>
</organism>
<dbReference type="GO" id="GO:0005507">
    <property type="term" value="F:copper ion binding"/>
    <property type="evidence" value="ECO:0007669"/>
    <property type="project" value="TreeGrafter"/>
</dbReference>
<dbReference type="GO" id="GO:0055070">
    <property type="term" value="P:copper ion homeostasis"/>
    <property type="evidence" value="ECO:0007669"/>
    <property type="project" value="TreeGrafter"/>
</dbReference>
<dbReference type="GO" id="GO:0016020">
    <property type="term" value="C:membrane"/>
    <property type="evidence" value="ECO:0007669"/>
    <property type="project" value="TreeGrafter"/>
</dbReference>
<evidence type="ECO:0000313" key="3">
    <source>
        <dbReference type="Proteomes" id="UP000272051"/>
    </source>
</evidence>